<name>A0A183HT21_9BILA</name>
<reference evidence="1 2" key="2">
    <citation type="submission" date="2018-11" db="EMBL/GenBank/DDBJ databases">
        <authorList>
            <consortium name="Pathogen Informatics"/>
        </authorList>
    </citation>
    <scope>NUCLEOTIDE SEQUENCE [LARGE SCALE GENOMIC DNA]</scope>
</reference>
<organism evidence="3">
    <name type="scientific">Onchocerca flexuosa</name>
    <dbReference type="NCBI Taxonomy" id="387005"/>
    <lineage>
        <taxon>Eukaryota</taxon>
        <taxon>Metazoa</taxon>
        <taxon>Ecdysozoa</taxon>
        <taxon>Nematoda</taxon>
        <taxon>Chromadorea</taxon>
        <taxon>Rhabditida</taxon>
        <taxon>Spirurina</taxon>
        <taxon>Spiruromorpha</taxon>
        <taxon>Filarioidea</taxon>
        <taxon>Onchocercidae</taxon>
        <taxon>Onchocerca</taxon>
    </lineage>
</organism>
<dbReference type="Proteomes" id="UP000267606">
    <property type="component" value="Unassembled WGS sequence"/>
</dbReference>
<dbReference type="EMBL" id="UZAJ01014374">
    <property type="protein sequence ID" value="VDO70048.1"/>
    <property type="molecule type" value="Genomic_DNA"/>
</dbReference>
<reference evidence="3" key="1">
    <citation type="submission" date="2016-06" db="UniProtKB">
        <authorList>
            <consortium name="WormBaseParasite"/>
        </authorList>
    </citation>
    <scope>IDENTIFICATION</scope>
</reference>
<gene>
    <name evidence="1" type="ORF">OFLC_LOCUS10627</name>
</gene>
<accession>A0A183HT21</accession>
<proteinExistence type="predicted"/>
<sequence length="110" mass="12630">MEGRIVEGEYGTDFANSEGKVMLCCCYRLRRAKKWVILGSYNEDKYVAQRDMSKTLGLDRAGAKEFNAYLNSIIVGQTVVNQSYTNIWYSKRKKFTTKNASFVFATSKRI</sequence>
<protein>
    <submittedName>
        <fullName evidence="3">DNA-directed RNA polymerase</fullName>
    </submittedName>
</protein>
<keyword evidence="2" id="KW-1185">Reference proteome</keyword>
<evidence type="ECO:0000313" key="1">
    <source>
        <dbReference type="EMBL" id="VDO70048.1"/>
    </source>
</evidence>
<dbReference type="AlphaFoldDB" id="A0A183HT21"/>
<evidence type="ECO:0000313" key="2">
    <source>
        <dbReference type="Proteomes" id="UP000267606"/>
    </source>
</evidence>
<evidence type="ECO:0000313" key="3">
    <source>
        <dbReference type="WBParaSite" id="OFLC_0001063301-mRNA-1"/>
    </source>
</evidence>
<dbReference type="WBParaSite" id="OFLC_0001063301-mRNA-1">
    <property type="protein sequence ID" value="OFLC_0001063301-mRNA-1"/>
    <property type="gene ID" value="OFLC_0001063301"/>
</dbReference>